<feature type="region of interest" description="Disordered" evidence="1">
    <location>
        <begin position="64"/>
        <end position="87"/>
    </location>
</feature>
<accession>A0AAV6YWA4</accession>
<dbReference type="Proteomes" id="UP000824782">
    <property type="component" value="Unassembled WGS sequence"/>
</dbReference>
<reference evidence="2" key="1">
    <citation type="thesis" date="2020" institute="ProQuest LLC" country="789 East Eisenhower Parkway, Ann Arbor, MI, USA">
        <title>Comparative Genomics and Chromosome Evolution.</title>
        <authorList>
            <person name="Mudd A.B."/>
        </authorList>
    </citation>
    <scope>NUCLEOTIDE SEQUENCE</scope>
    <source>
        <strain evidence="2">237g6f4</strain>
        <tissue evidence="2">Blood</tissue>
    </source>
</reference>
<feature type="compositionally biased region" description="Pro residues" evidence="1">
    <location>
        <begin position="147"/>
        <end position="157"/>
    </location>
</feature>
<evidence type="ECO:0000256" key="1">
    <source>
        <dbReference type="SAM" id="MobiDB-lite"/>
    </source>
</evidence>
<feature type="region of interest" description="Disordered" evidence="1">
    <location>
        <begin position="138"/>
        <end position="160"/>
    </location>
</feature>
<evidence type="ECO:0000313" key="2">
    <source>
        <dbReference type="EMBL" id="KAG8539417.1"/>
    </source>
</evidence>
<protein>
    <submittedName>
        <fullName evidence="2">Uncharacterized protein</fullName>
    </submittedName>
</protein>
<comment type="caution">
    <text evidence="2">The sequence shown here is derived from an EMBL/GenBank/DDBJ whole genome shotgun (WGS) entry which is preliminary data.</text>
</comment>
<gene>
    <name evidence="2" type="ORF">GDO81_020942</name>
</gene>
<proteinExistence type="predicted"/>
<keyword evidence="3" id="KW-1185">Reference proteome</keyword>
<sequence length="182" mass="19770">MFPHPHPSPFSLRFAISSSPSSLFLCLFLSPPPKFTSYFEGKRQSPEKDTDSAVEVSIHNRLQTSQHSAPQGPENGAPGSTAPNGQREALQAAPYDRLLQCQQIVKVIVLDTPGRALPAIDQTVTRYLSGSCSSTPLRSVGGAVHQPPLPPPPPPYNHPHQYCPPGVLLRERRYSSGSRSLV</sequence>
<evidence type="ECO:0000313" key="3">
    <source>
        <dbReference type="Proteomes" id="UP000824782"/>
    </source>
</evidence>
<name>A0AAV6YWA4_ENGPU</name>
<organism evidence="2 3">
    <name type="scientific">Engystomops pustulosus</name>
    <name type="common">Tungara frog</name>
    <name type="synonym">Physalaemus pustulosus</name>
    <dbReference type="NCBI Taxonomy" id="76066"/>
    <lineage>
        <taxon>Eukaryota</taxon>
        <taxon>Metazoa</taxon>
        <taxon>Chordata</taxon>
        <taxon>Craniata</taxon>
        <taxon>Vertebrata</taxon>
        <taxon>Euteleostomi</taxon>
        <taxon>Amphibia</taxon>
        <taxon>Batrachia</taxon>
        <taxon>Anura</taxon>
        <taxon>Neobatrachia</taxon>
        <taxon>Hyloidea</taxon>
        <taxon>Leptodactylidae</taxon>
        <taxon>Leiuperinae</taxon>
        <taxon>Engystomops</taxon>
    </lineage>
</organism>
<dbReference type="EMBL" id="WNYA01014788">
    <property type="protein sequence ID" value="KAG8539417.1"/>
    <property type="molecule type" value="Genomic_DNA"/>
</dbReference>
<dbReference type="AlphaFoldDB" id="A0AAV6YWA4"/>